<accession>W6ZLN9</accession>
<dbReference type="KEGG" id="bor:COCMIDRAFT_31782"/>
<dbReference type="OrthoDB" id="10457433at2759"/>
<reference evidence="2 3" key="1">
    <citation type="journal article" date="2013" name="PLoS Genet.">
        <title>Comparative genome structure, secondary metabolite, and effector coding capacity across Cochliobolus pathogens.</title>
        <authorList>
            <person name="Condon B.J."/>
            <person name="Leng Y."/>
            <person name="Wu D."/>
            <person name="Bushley K.E."/>
            <person name="Ohm R.A."/>
            <person name="Otillar R."/>
            <person name="Martin J."/>
            <person name="Schackwitz W."/>
            <person name="Grimwood J."/>
            <person name="MohdZainudin N."/>
            <person name="Xue C."/>
            <person name="Wang R."/>
            <person name="Manning V.A."/>
            <person name="Dhillon B."/>
            <person name="Tu Z.J."/>
            <person name="Steffenson B.J."/>
            <person name="Salamov A."/>
            <person name="Sun H."/>
            <person name="Lowry S."/>
            <person name="LaButti K."/>
            <person name="Han J."/>
            <person name="Copeland A."/>
            <person name="Lindquist E."/>
            <person name="Barry K."/>
            <person name="Schmutz J."/>
            <person name="Baker S.E."/>
            <person name="Ciuffetti L.M."/>
            <person name="Grigoriev I.V."/>
            <person name="Zhong S."/>
            <person name="Turgeon B.G."/>
        </authorList>
    </citation>
    <scope>NUCLEOTIDE SEQUENCE [LARGE SCALE GENOMIC DNA]</scope>
    <source>
        <strain evidence="2 3">ATCC 44560</strain>
    </source>
</reference>
<dbReference type="AlphaFoldDB" id="W6ZLN9"/>
<dbReference type="GeneID" id="19121960"/>
<name>W6ZLN9_COCMI</name>
<evidence type="ECO:0000256" key="1">
    <source>
        <dbReference type="SAM" id="MobiDB-lite"/>
    </source>
</evidence>
<dbReference type="EMBL" id="KI963920">
    <property type="protein sequence ID" value="EUC50883.1"/>
    <property type="molecule type" value="Genomic_DNA"/>
</dbReference>
<evidence type="ECO:0000313" key="3">
    <source>
        <dbReference type="Proteomes" id="UP000054032"/>
    </source>
</evidence>
<evidence type="ECO:0000313" key="2">
    <source>
        <dbReference type="EMBL" id="EUC50883.1"/>
    </source>
</evidence>
<keyword evidence="3" id="KW-1185">Reference proteome</keyword>
<gene>
    <name evidence="2" type="ORF">COCMIDRAFT_31782</name>
</gene>
<dbReference type="Proteomes" id="UP000054032">
    <property type="component" value="Unassembled WGS sequence"/>
</dbReference>
<organism evidence="2 3">
    <name type="scientific">Bipolaris oryzae ATCC 44560</name>
    <dbReference type="NCBI Taxonomy" id="930090"/>
    <lineage>
        <taxon>Eukaryota</taxon>
        <taxon>Fungi</taxon>
        <taxon>Dikarya</taxon>
        <taxon>Ascomycota</taxon>
        <taxon>Pezizomycotina</taxon>
        <taxon>Dothideomycetes</taxon>
        <taxon>Pleosporomycetidae</taxon>
        <taxon>Pleosporales</taxon>
        <taxon>Pleosporineae</taxon>
        <taxon>Pleosporaceae</taxon>
        <taxon>Bipolaris</taxon>
    </lineage>
</organism>
<protein>
    <submittedName>
        <fullName evidence="2">Uncharacterized protein</fullName>
    </submittedName>
</protein>
<proteinExistence type="predicted"/>
<dbReference type="RefSeq" id="XP_007682539.1">
    <property type="nucleotide sequence ID" value="XM_007684349.1"/>
</dbReference>
<feature type="region of interest" description="Disordered" evidence="1">
    <location>
        <begin position="104"/>
        <end position="141"/>
    </location>
</feature>
<sequence length="141" mass="14821">MEMGCVGIEVVGGRSGESIRLVTLPDALSVDDSSLRSSCCPSTVGYTASKRAFQGRNAVLALTSVTAVNRIPCHPPLFCTTHLPSTHASLLLSQPPAIHFILKPYTAPASSSPPHPSSQAQTQSPTPRPPRLSPPSQSVPR</sequence>
<dbReference type="HOGENOM" id="CLU_1651998_0_0_1"/>